<feature type="domain" description="FAS1" evidence="5">
    <location>
        <begin position="81"/>
        <end position="213"/>
    </location>
</feature>
<evidence type="ECO:0000256" key="4">
    <source>
        <dbReference type="SAM" id="SignalP"/>
    </source>
</evidence>
<protein>
    <recommendedName>
        <fullName evidence="5">FAS1 domain-containing protein</fullName>
    </recommendedName>
</protein>
<dbReference type="Gene3D" id="2.30.180.10">
    <property type="entry name" value="FAS1 domain"/>
    <property type="match status" value="1"/>
</dbReference>
<comment type="caution">
    <text evidence="6">The sequence shown here is derived from an EMBL/GenBank/DDBJ whole genome shotgun (WGS) entry which is preliminary data.</text>
</comment>
<evidence type="ECO:0000313" key="7">
    <source>
        <dbReference type="Proteomes" id="UP001172457"/>
    </source>
</evidence>
<dbReference type="Pfam" id="PF02469">
    <property type="entry name" value="Fasciclin"/>
    <property type="match status" value="1"/>
</dbReference>
<keyword evidence="4" id="KW-0732">Signal</keyword>
<keyword evidence="3" id="KW-1133">Transmembrane helix</keyword>
<feature type="signal peptide" evidence="4">
    <location>
        <begin position="1"/>
        <end position="19"/>
    </location>
</feature>
<keyword evidence="3" id="KW-0812">Transmembrane</keyword>
<accession>A0AA38TNN6</accession>
<proteinExistence type="inferred from homology"/>
<evidence type="ECO:0000313" key="6">
    <source>
        <dbReference type="EMBL" id="KAJ9558145.1"/>
    </source>
</evidence>
<dbReference type="InterPro" id="IPR000782">
    <property type="entry name" value="FAS1_domain"/>
</dbReference>
<name>A0AA38TNN6_9ASTR</name>
<feature type="compositionally biased region" description="Pro residues" evidence="2">
    <location>
        <begin position="55"/>
        <end position="72"/>
    </location>
</feature>
<feature type="transmembrane region" description="Helical" evidence="3">
    <location>
        <begin position="263"/>
        <end position="287"/>
    </location>
</feature>
<dbReference type="EMBL" id="JARYMX010000003">
    <property type="protein sequence ID" value="KAJ9558145.1"/>
    <property type="molecule type" value="Genomic_DNA"/>
</dbReference>
<reference evidence="6" key="1">
    <citation type="submission" date="2023-03" db="EMBL/GenBank/DDBJ databases">
        <title>Chromosome-scale reference genome and RAD-based genetic map of yellow starthistle (Centaurea solstitialis) reveal putative structural variation and QTLs associated with invader traits.</title>
        <authorList>
            <person name="Reatini B."/>
            <person name="Cang F.A."/>
            <person name="Jiang Q."/>
            <person name="Mckibben M.T.W."/>
            <person name="Barker M.S."/>
            <person name="Rieseberg L.H."/>
            <person name="Dlugosch K.M."/>
        </authorList>
    </citation>
    <scope>NUCLEOTIDE SEQUENCE</scope>
    <source>
        <strain evidence="6">CAN-66</strain>
        <tissue evidence="6">Leaf</tissue>
    </source>
</reference>
<comment type="similarity">
    <text evidence="1">Belongs to the fasciclin-like AGP family.</text>
</comment>
<dbReference type="AlphaFoldDB" id="A0AA38TNN6"/>
<dbReference type="PANTHER" id="PTHR33985:SF5">
    <property type="entry name" value="FASCICLIN-LIKE ARABINOGALACTAN FAMILY PROTEIN"/>
    <property type="match status" value="1"/>
</dbReference>
<dbReference type="Proteomes" id="UP001172457">
    <property type="component" value="Chromosome 3"/>
</dbReference>
<feature type="chain" id="PRO_5041446363" description="FAS1 domain-containing protein" evidence="4">
    <location>
        <begin position="20"/>
        <end position="292"/>
    </location>
</feature>
<dbReference type="InterPro" id="IPR052806">
    <property type="entry name" value="Fasciclin-like_AGP"/>
</dbReference>
<dbReference type="SMART" id="SM00554">
    <property type="entry name" value="FAS1"/>
    <property type="match status" value="1"/>
</dbReference>
<dbReference type="FunFam" id="2.30.180.10:FF:000046">
    <property type="entry name" value="Fasciclin-like arabinogalactan family protein"/>
    <property type="match status" value="1"/>
</dbReference>
<evidence type="ECO:0000259" key="5">
    <source>
        <dbReference type="PROSITE" id="PS50213"/>
    </source>
</evidence>
<organism evidence="6 7">
    <name type="scientific">Centaurea solstitialis</name>
    <name type="common">yellow star-thistle</name>
    <dbReference type="NCBI Taxonomy" id="347529"/>
    <lineage>
        <taxon>Eukaryota</taxon>
        <taxon>Viridiplantae</taxon>
        <taxon>Streptophyta</taxon>
        <taxon>Embryophyta</taxon>
        <taxon>Tracheophyta</taxon>
        <taxon>Spermatophyta</taxon>
        <taxon>Magnoliopsida</taxon>
        <taxon>eudicotyledons</taxon>
        <taxon>Gunneridae</taxon>
        <taxon>Pentapetalae</taxon>
        <taxon>asterids</taxon>
        <taxon>campanulids</taxon>
        <taxon>Asterales</taxon>
        <taxon>Asteraceae</taxon>
        <taxon>Carduoideae</taxon>
        <taxon>Cardueae</taxon>
        <taxon>Centaureinae</taxon>
        <taxon>Centaurea</taxon>
    </lineage>
</organism>
<dbReference type="PANTHER" id="PTHR33985">
    <property type="entry name" value="OS02G0491300 PROTEIN-RELATED"/>
    <property type="match status" value="1"/>
</dbReference>
<evidence type="ECO:0000256" key="3">
    <source>
        <dbReference type="SAM" id="Phobius"/>
    </source>
</evidence>
<dbReference type="SUPFAM" id="SSF82153">
    <property type="entry name" value="FAS1 domain"/>
    <property type="match status" value="1"/>
</dbReference>
<evidence type="ECO:0000256" key="1">
    <source>
        <dbReference type="ARBA" id="ARBA00007843"/>
    </source>
</evidence>
<evidence type="ECO:0000256" key="2">
    <source>
        <dbReference type="SAM" id="MobiDB-lite"/>
    </source>
</evidence>
<gene>
    <name evidence="6" type="ORF">OSB04_012759</name>
</gene>
<sequence>MPTSLHLFLLLSTVALTTTTTHLRRLSAVDLRPPSPENPPSTPHHLLLSAESALPIPPPVSTQPPPPPPQSPPEYIQQEELKNIIDALIGAGDFAAWANILLNPTTNSSTTTAAALIPTTATMFVPRNEALAHLTATSFDPFIIPYHILPQRLTFSDLQLSKTLTRLPTLLPSKTVIITNNTPSNFTVDDALIIRPDFYLTPAVCVHGIGALLDYTVYGDHDADSTTPVPSLSLPLPMSGGQSEPKHVIVRNSCGTICVVERIGFVMVMLLLVIVSTLNLLITCLHFGRNFE</sequence>
<dbReference type="InterPro" id="IPR036378">
    <property type="entry name" value="FAS1_dom_sf"/>
</dbReference>
<dbReference type="PROSITE" id="PS50213">
    <property type="entry name" value="FAS1"/>
    <property type="match status" value="1"/>
</dbReference>
<keyword evidence="3" id="KW-0472">Membrane</keyword>
<feature type="region of interest" description="Disordered" evidence="2">
    <location>
        <begin position="54"/>
        <end position="74"/>
    </location>
</feature>
<keyword evidence="7" id="KW-1185">Reference proteome</keyword>